<evidence type="ECO:0008006" key="3">
    <source>
        <dbReference type="Google" id="ProtNLM"/>
    </source>
</evidence>
<accession>Q07MD9</accession>
<proteinExistence type="predicted"/>
<organism evidence="2">
    <name type="scientific">Rhodopseudomonas palustris (strain BisA53)</name>
    <dbReference type="NCBI Taxonomy" id="316055"/>
    <lineage>
        <taxon>Bacteria</taxon>
        <taxon>Pseudomonadati</taxon>
        <taxon>Pseudomonadota</taxon>
        <taxon>Alphaproteobacteria</taxon>
        <taxon>Hyphomicrobiales</taxon>
        <taxon>Nitrobacteraceae</taxon>
        <taxon>Rhodopseudomonas</taxon>
    </lineage>
</organism>
<protein>
    <recommendedName>
        <fullName evidence="3">DUF2946 domain-containing protein</fullName>
    </recommendedName>
</protein>
<sequence length="127" mass="13263">MKRTSRTRAIGIWAAWPAALALLLNALLTSTLLAAVSPLDPFGQALICHASSLGRAAADDANDAIKPSAAHCKLCVPALALAPPPSPPAAAFHRIAVSERRGPPSETRLTTTPPTANYESRGPPRRN</sequence>
<dbReference type="HOGENOM" id="CLU_147164_0_0_5"/>
<dbReference type="STRING" id="316055.RPE_2958"/>
<dbReference type="KEGG" id="rpe:RPE_2958"/>
<feature type="compositionally biased region" description="Polar residues" evidence="1">
    <location>
        <begin position="107"/>
        <end position="118"/>
    </location>
</feature>
<reference evidence="2" key="1">
    <citation type="submission" date="2006-09" db="EMBL/GenBank/DDBJ databases">
        <title>Complete sequence of Rhodopseudomonas palustris BisA53.</title>
        <authorList>
            <consortium name="US DOE Joint Genome Institute"/>
            <person name="Copeland A."/>
            <person name="Lucas S."/>
            <person name="Lapidus A."/>
            <person name="Barry K."/>
            <person name="Detter J.C."/>
            <person name="Glavina del Rio T."/>
            <person name="Hammon N."/>
            <person name="Israni S."/>
            <person name="Dalin E."/>
            <person name="Tice H."/>
            <person name="Pitluck S."/>
            <person name="Chain P."/>
            <person name="Malfatti S."/>
            <person name="Shin M."/>
            <person name="Vergez L."/>
            <person name="Schmutz J."/>
            <person name="Larimer F."/>
            <person name="Land M."/>
            <person name="Hauser L."/>
            <person name="Pelletier D.A."/>
            <person name="Kyrpides N."/>
            <person name="Kim E."/>
            <person name="Harwood C.S."/>
            <person name="Oda Y."/>
            <person name="Richardson P."/>
        </authorList>
    </citation>
    <scope>NUCLEOTIDE SEQUENCE [LARGE SCALE GENOMIC DNA]</scope>
    <source>
        <strain evidence="2">BisA53</strain>
    </source>
</reference>
<dbReference type="AlphaFoldDB" id="Q07MD9"/>
<gene>
    <name evidence="2" type="ordered locus">RPE_2958</name>
</gene>
<feature type="region of interest" description="Disordered" evidence="1">
    <location>
        <begin position="88"/>
        <end position="127"/>
    </location>
</feature>
<evidence type="ECO:0000313" key="2">
    <source>
        <dbReference type="EMBL" id="ABJ06895.1"/>
    </source>
</evidence>
<dbReference type="EMBL" id="CP000463">
    <property type="protein sequence ID" value="ABJ06895.1"/>
    <property type="molecule type" value="Genomic_DNA"/>
</dbReference>
<evidence type="ECO:0000256" key="1">
    <source>
        <dbReference type="SAM" id="MobiDB-lite"/>
    </source>
</evidence>
<name>Q07MD9_RHOP5</name>